<proteinExistence type="predicted"/>
<dbReference type="Proteomes" id="UP000446786">
    <property type="component" value="Unassembled WGS sequence"/>
</dbReference>
<reference evidence="2 3" key="1">
    <citation type="submission" date="2019-12" db="EMBL/GenBank/DDBJ databases">
        <title>Genomic-based taxomic classification of the family Erythrobacteraceae.</title>
        <authorList>
            <person name="Xu L."/>
        </authorList>
    </citation>
    <scope>NUCLEOTIDE SEQUENCE [LARGE SCALE GENOMIC DNA]</scope>
    <source>
        <strain evidence="2 3">JCM 16677</strain>
    </source>
</reference>
<protein>
    <submittedName>
        <fullName evidence="2">Uncharacterized protein</fullName>
    </submittedName>
</protein>
<comment type="caution">
    <text evidence="2">The sequence shown here is derived from an EMBL/GenBank/DDBJ whole genome shotgun (WGS) entry which is preliminary data.</text>
</comment>
<accession>A0A845ASQ9</accession>
<dbReference type="RefSeq" id="WP_160778972.1">
    <property type="nucleotide sequence ID" value="NZ_BAAAZF010000001.1"/>
</dbReference>
<evidence type="ECO:0000256" key="1">
    <source>
        <dbReference type="SAM" id="Phobius"/>
    </source>
</evidence>
<keyword evidence="1" id="KW-0472">Membrane</keyword>
<keyword evidence="1" id="KW-0812">Transmembrane</keyword>
<evidence type="ECO:0000313" key="3">
    <source>
        <dbReference type="Proteomes" id="UP000446786"/>
    </source>
</evidence>
<keyword evidence="1" id="KW-1133">Transmembrane helix</keyword>
<sequence length="379" mass="39475">MSGSSVRKGQPLIVLGVLALAWMVARIATWQSPFGPIDLPPILVEAGSSDRVAGAETSGSDFAIGRAQHNVLPKRKLMQAWSPVLKGPWMDNPVAEPVPTRHRSPVSGDALIWAAPDRGITPTVAGGHQILFAAAMAHLPLVDSVRQALAIPQPSGGRQIGASGRWTLDAWLLARQGRGGGPQAIRPASYGASQAGAVLRYRLRPDSKHRPFLYARASRALVANGETDVAFGVGARPVPAVPLAAHAELRVTHAGNDTFVRPSGFVATELPPKALPAGLRAEAYAQAGYVGGRFATGFADGQVRVDRSLAEFDLGELRAGAGAWGGAQKGAERVDIGPTASMQVEIAGMPARVAVDYRMRVAGNAVPGSGVALTVTTGF</sequence>
<organism evidence="2 3">
    <name type="scientific">Parerythrobacter jejuensis</name>
    <dbReference type="NCBI Taxonomy" id="795812"/>
    <lineage>
        <taxon>Bacteria</taxon>
        <taxon>Pseudomonadati</taxon>
        <taxon>Pseudomonadota</taxon>
        <taxon>Alphaproteobacteria</taxon>
        <taxon>Sphingomonadales</taxon>
        <taxon>Erythrobacteraceae</taxon>
        <taxon>Parerythrobacter</taxon>
    </lineage>
</organism>
<keyword evidence="3" id="KW-1185">Reference proteome</keyword>
<evidence type="ECO:0000313" key="2">
    <source>
        <dbReference type="EMBL" id="MXP31546.1"/>
    </source>
</evidence>
<dbReference type="OrthoDB" id="7427399at2"/>
<dbReference type="EMBL" id="WTYE01000001">
    <property type="protein sequence ID" value="MXP31546.1"/>
    <property type="molecule type" value="Genomic_DNA"/>
</dbReference>
<gene>
    <name evidence="2" type="ORF">GRI94_06900</name>
</gene>
<name>A0A845ASQ9_9SPHN</name>
<feature type="transmembrane region" description="Helical" evidence="1">
    <location>
        <begin position="12"/>
        <end position="30"/>
    </location>
</feature>
<dbReference type="AlphaFoldDB" id="A0A845ASQ9"/>